<dbReference type="Proteomes" id="UP000316495">
    <property type="component" value="Unassembled WGS sequence"/>
</dbReference>
<accession>A0A554LPA0</accession>
<gene>
    <name evidence="1" type="ORF">Athens101428_215</name>
</gene>
<dbReference type="EMBL" id="VMGN01000008">
    <property type="protein sequence ID" value="TSC94700.1"/>
    <property type="molecule type" value="Genomic_DNA"/>
</dbReference>
<evidence type="ECO:0008006" key="3">
    <source>
        <dbReference type="Google" id="ProtNLM"/>
    </source>
</evidence>
<dbReference type="Pfam" id="PF13620">
    <property type="entry name" value="CarboxypepD_reg"/>
    <property type="match status" value="1"/>
</dbReference>
<protein>
    <recommendedName>
        <fullName evidence="3">Carboxypeptidase regulatory-like domain-containing protein</fullName>
    </recommendedName>
</protein>
<name>A0A554LPA0_9BACT</name>
<sequence length="1211" mass="133019">MKFGRKKLALIITTSFFVVAFGVVGILAKTGTINLKMLADTVGIKSSETSQNVTITVKKDKAPVAGALVSVDGSPASGIDPISGGRASSTNTNGQIILSVISGKHNYSAGFPPDCGATAKDISTPPQTSVELNLTCGAVDTSKAHISGRIIISGTLTGIEGAVVSTNPATLTFTTATGGVYSLDVSPDTNYQISASKSGYEMTVPKIETGSIPANTTKTIDIQMKAISTPTPKAHVSGCVVDEAGNKIPDAKAYVDSISLTIATTGSDGCYGADLASGLEYVISANKTGYLTKTSVRTGGLVAGENKTLDNIIVKKVQDAANFDIYGKITLKGSSPAQPVAIPQVQLQINSTTSHIFPTKDAWITDLGANYSDLQFNYYFQNIASKSACEGMCKLIINLTGTDYTFADGSTRIEKTLYPSAYSRLDAKTKTNIYLRRQDTEFEVVDNAFDIVGAINYEDSNIPLIMQIHTRSYTSGAALSTDSKDIWIGTLASGGKYNYHFENVPLKSTTDLKIIFRLPDDTTAENNVDGIVTRSVRKSDIHYDAALGSNVYVFNLVLRTVADINYIVDFFDAEDGHVINTKDDQGEIEIEYIDHHNYINRFNKFSVSYDQDIPNRIIIKIKPSIAHSISGDGTWNQKILHYNSKNYVLVDSFWFNDSDFPLKLFLVKKDRVNESLPCEEHFGFNFCMEKFPIYDQLTAKQKEKITKLSKILSNVRDSAGLTDGIPIYIIPLPFNGAEAYINRDIIKDHKILGSDSSLFVTNNHKIALSLSVINDFDIKTLLHEYFHILDSTFRISSEKFKFDKITIQGNTEEARKVMIINSCCRNKQFPNFDYSVGTNNLELWAEFSTWWYLHNDEFQKAIASPDVSEPCKEVLKFMYEVLRQNYPGITPYQPVAATSSVERIDQQVGIWEKAILTSTGSVPDDEFNNIMKEGGFVPSTLLPVVETSAPLDEISFSSDDIIKGKWRKEVVDSLPPAQKIKIETKIAVGKIITSQFAINARQVIATIVSDFNKLYDSFLKSIGKYKETGKLSGTIVDKKNGRPISDVIVKVAGKIATTNSNGDYIINDVQSGSQSVEMVTDIKNNDNYAVFENKTFDVKASRNNKITSTISFPLAKIIGRLTDKDGNPLAKAKVTFSSTQKDKVEATTNDNGEFTATGLYYKKYNVGVFNSKNQRRQPQGDSVSVTPDRSISLDEKSNTRIVNFDVVVNKQ</sequence>
<evidence type="ECO:0000313" key="2">
    <source>
        <dbReference type="Proteomes" id="UP000316495"/>
    </source>
</evidence>
<dbReference type="SUPFAM" id="SSF49464">
    <property type="entry name" value="Carboxypeptidase regulatory domain-like"/>
    <property type="match status" value="4"/>
</dbReference>
<dbReference type="Gene3D" id="2.60.40.1120">
    <property type="entry name" value="Carboxypeptidase-like, regulatory domain"/>
    <property type="match status" value="4"/>
</dbReference>
<proteinExistence type="predicted"/>
<reference evidence="1 2" key="1">
    <citation type="submission" date="2017-07" db="EMBL/GenBank/DDBJ databases">
        <title>Mechanisms for carbon and nitrogen cycling indicate functional differentiation within the Candidate Phyla Radiation.</title>
        <authorList>
            <person name="Danczak R.E."/>
            <person name="Johnston M.D."/>
            <person name="Kenah C."/>
            <person name="Slattery M."/>
            <person name="Wrighton K.C."/>
            <person name="Wilkins M.J."/>
        </authorList>
    </citation>
    <scope>NUCLEOTIDE SEQUENCE [LARGE SCALE GENOMIC DNA]</scope>
    <source>
        <strain evidence="1">Athens1014_28</strain>
    </source>
</reference>
<dbReference type="AlphaFoldDB" id="A0A554LPA0"/>
<organism evidence="1 2">
    <name type="scientific">Candidatus Berkelbacteria bacterium Athens1014_28</name>
    <dbReference type="NCBI Taxonomy" id="2017145"/>
    <lineage>
        <taxon>Bacteria</taxon>
        <taxon>Candidatus Berkelbacteria</taxon>
    </lineage>
</organism>
<evidence type="ECO:0000313" key="1">
    <source>
        <dbReference type="EMBL" id="TSC94700.1"/>
    </source>
</evidence>
<dbReference type="InterPro" id="IPR008969">
    <property type="entry name" value="CarboxyPept-like_regulatory"/>
</dbReference>
<comment type="caution">
    <text evidence="1">The sequence shown here is derived from an EMBL/GenBank/DDBJ whole genome shotgun (WGS) entry which is preliminary data.</text>
</comment>